<protein>
    <recommendedName>
        <fullName evidence="4">very-long-chain (3R)-3-hydroxyacyl-CoA dehydratase</fullName>
        <ecNumber evidence="4">4.2.1.134</ecNumber>
    </recommendedName>
</protein>
<evidence type="ECO:0000256" key="12">
    <source>
        <dbReference type="ARBA" id="ARBA00023239"/>
    </source>
</evidence>
<dbReference type="OMA" id="INICAGM"/>
<evidence type="ECO:0000256" key="3">
    <source>
        <dbReference type="ARBA" id="ARBA00007811"/>
    </source>
</evidence>
<evidence type="ECO:0000256" key="2">
    <source>
        <dbReference type="ARBA" id="ARBA00005194"/>
    </source>
</evidence>
<keyword evidence="10 13" id="KW-0472">Membrane</keyword>
<keyword evidence="5" id="KW-0444">Lipid biosynthesis</keyword>
<evidence type="ECO:0000256" key="6">
    <source>
        <dbReference type="ARBA" id="ARBA00022692"/>
    </source>
</evidence>
<dbReference type="UniPathway" id="UPA00094"/>
<comment type="pathway">
    <text evidence="2">Lipid metabolism; fatty acid biosynthesis.</text>
</comment>
<dbReference type="STRING" id="578461.R0KLE5"/>
<accession>R0KLE5</accession>
<sequence>MNVTYFGLCNLTGITCSILALISGLLYYRTTNRFYLVITASIQTFFIIEIVNIQLKRNKSRCYPALMALSRRIFYLWVIAYYFKYLSINLLILIGCWYLSDLLRYAVYSFTNNHTKKVGYSILLVTYLVASYCEIASFYDLIKANTGFTRWALTGVLIGYVPGFVFLLRHRLQQRYWTNKKYRK</sequence>
<evidence type="ECO:0000313" key="14">
    <source>
        <dbReference type="EMBL" id="EOB11431.1"/>
    </source>
</evidence>
<dbReference type="EMBL" id="KB910097">
    <property type="protein sequence ID" value="EOB11431.1"/>
    <property type="molecule type" value="Genomic_DNA"/>
</dbReference>
<dbReference type="Pfam" id="PF04387">
    <property type="entry name" value="PTPLA"/>
    <property type="match status" value="1"/>
</dbReference>
<evidence type="ECO:0000256" key="11">
    <source>
        <dbReference type="ARBA" id="ARBA00023160"/>
    </source>
</evidence>
<dbReference type="GO" id="GO:0006633">
    <property type="term" value="P:fatty acid biosynthetic process"/>
    <property type="evidence" value="ECO:0007669"/>
    <property type="project" value="UniProtKB-UniPathway"/>
</dbReference>
<keyword evidence="6 13" id="KW-0812">Transmembrane</keyword>
<feature type="transmembrane region" description="Helical" evidence="13">
    <location>
        <begin position="151"/>
        <end position="168"/>
    </location>
</feature>
<evidence type="ECO:0000256" key="4">
    <source>
        <dbReference type="ARBA" id="ARBA00013122"/>
    </source>
</evidence>
<keyword evidence="12" id="KW-0456">Lyase</keyword>
<keyword evidence="15" id="KW-1185">Reference proteome</keyword>
<dbReference type="Proteomes" id="UP000016927">
    <property type="component" value="Unassembled WGS sequence"/>
</dbReference>
<evidence type="ECO:0000256" key="8">
    <source>
        <dbReference type="ARBA" id="ARBA00022989"/>
    </source>
</evidence>
<dbReference type="HOGENOM" id="CLU_034302_6_1_1"/>
<feature type="transmembrane region" description="Helical" evidence="13">
    <location>
        <begin position="74"/>
        <end position="100"/>
    </location>
</feature>
<evidence type="ECO:0000256" key="13">
    <source>
        <dbReference type="SAM" id="Phobius"/>
    </source>
</evidence>
<comment type="similarity">
    <text evidence="3">Belongs to the very long-chain fatty acids dehydratase HACD family.</text>
</comment>
<feature type="transmembrane region" description="Helical" evidence="13">
    <location>
        <begin position="120"/>
        <end position="139"/>
    </location>
</feature>
<evidence type="ECO:0000256" key="5">
    <source>
        <dbReference type="ARBA" id="ARBA00022516"/>
    </source>
</evidence>
<keyword evidence="8 13" id="KW-1133">Transmembrane helix</keyword>
<comment type="subcellular location">
    <subcellularLocation>
        <location evidence="1">Membrane</location>
        <topology evidence="1">Multi-pass membrane protein</topology>
    </subcellularLocation>
</comment>
<dbReference type="AlphaFoldDB" id="R0KLE5"/>
<organism evidence="14 15">
    <name type="scientific">Nosema bombycis (strain CQ1 / CVCC 102059)</name>
    <name type="common">Microsporidian parasite</name>
    <name type="synonym">Pebrine of silkworm</name>
    <dbReference type="NCBI Taxonomy" id="578461"/>
    <lineage>
        <taxon>Eukaryota</taxon>
        <taxon>Fungi</taxon>
        <taxon>Fungi incertae sedis</taxon>
        <taxon>Microsporidia</taxon>
        <taxon>Nosematidae</taxon>
        <taxon>Nosema</taxon>
    </lineage>
</organism>
<evidence type="ECO:0000256" key="7">
    <source>
        <dbReference type="ARBA" id="ARBA00022832"/>
    </source>
</evidence>
<keyword evidence="7" id="KW-0276">Fatty acid metabolism</keyword>
<dbReference type="OrthoDB" id="46988at2759"/>
<feature type="transmembrane region" description="Helical" evidence="13">
    <location>
        <begin position="7"/>
        <end position="28"/>
    </location>
</feature>
<keyword evidence="9" id="KW-0443">Lipid metabolism</keyword>
<reference evidence="14 15" key="1">
    <citation type="journal article" date="2013" name="BMC Genomics">
        <title>Comparative genomics of parasitic silkworm microsporidia reveal an association between genome expansion and host adaptation.</title>
        <authorList>
            <person name="Pan G."/>
            <person name="Xu J."/>
            <person name="Li T."/>
            <person name="Xia Q."/>
            <person name="Liu S.L."/>
            <person name="Zhang G."/>
            <person name="Li S."/>
            <person name="Li C."/>
            <person name="Liu H."/>
            <person name="Yang L."/>
            <person name="Liu T."/>
            <person name="Zhang X."/>
            <person name="Wu Z."/>
            <person name="Fan W."/>
            <person name="Dang X."/>
            <person name="Xiang H."/>
            <person name="Tao M."/>
            <person name="Li Y."/>
            <person name="Hu J."/>
            <person name="Li Z."/>
            <person name="Lin L."/>
            <person name="Luo J."/>
            <person name="Geng L."/>
            <person name="Wang L."/>
            <person name="Long M."/>
            <person name="Wan Y."/>
            <person name="He N."/>
            <person name="Zhang Z."/>
            <person name="Lu C."/>
            <person name="Keeling P.J."/>
            <person name="Wang J."/>
            <person name="Xiang Z."/>
            <person name="Zhou Z."/>
        </authorList>
    </citation>
    <scope>NUCLEOTIDE SEQUENCE [LARGE SCALE GENOMIC DNA]</scope>
    <source>
        <strain evidence="15">CQ1 / CVCC 102059</strain>
    </source>
</reference>
<evidence type="ECO:0000313" key="15">
    <source>
        <dbReference type="Proteomes" id="UP000016927"/>
    </source>
</evidence>
<proteinExistence type="inferred from homology"/>
<evidence type="ECO:0000256" key="9">
    <source>
        <dbReference type="ARBA" id="ARBA00023098"/>
    </source>
</evidence>
<dbReference type="GO" id="GO:0102158">
    <property type="term" value="F:very-long-chain (3R)-3-hydroxyacyl-CoA dehydratase activity"/>
    <property type="evidence" value="ECO:0007669"/>
    <property type="project" value="UniProtKB-EC"/>
</dbReference>
<name>R0KLE5_NOSB1</name>
<dbReference type="VEuPathDB" id="MicrosporidiaDB:NBO_1190g0002"/>
<dbReference type="InterPro" id="IPR007482">
    <property type="entry name" value="Tyr_Pase-like_PTPLA"/>
</dbReference>
<evidence type="ECO:0000256" key="1">
    <source>
        <dbReference type="ARBA" id="ARBA00004141"/>
    </source>
</evidence>
<gene>
    <name evidence="14" type="ORF">NBO_1190g0002</name>
</gene>
<feature type="transmembrane region" description="Helical" evidence="13">
    <location>
        <begin position="34"/>
        <end position="53"/>
    </location>
</feature>
<dbReference type="GO" id="GO:0016020">
    <property type="term" value="C:membrane"/>
    <property type="evidence" value="ECO:0007669"/>
    <property type="project" value="UniProtKB-SubCell"/>
</dbReference>
<dbReference type="EC" id="4.2.1.134" evidence="4"/>
<keyword evidence="11" id="KW-0275">Fatty acid biosynthesis</keyword>
<evidence type="ECO:0000256" key="10">
    <source>
        <dbReference type="ARBA" id="ARBA00023136"/>
    </source>
</evidence>